<dbReference type="InterPro" id="IPR000847">
    <property type="entry name" value="LysR_HTH_N"/>
</dbReference>
<dbReference type="InterPro" id="IPR050389">
    <property type="entry name" value="LysR-type_TF"/>
</dbReference>
<comment type="caution">
    <text evidence="6">The sequence shown here is derived from an EMBL/GenBank/DDBJ whole genome shotgun (WGS) entry which is preliminary data.</text>
</comment>
<comment type="similarity">
    <text evidence="1">Belongs to the LysR transcriptional regulatory family.</text>
</comment>
<evidence type="ECO:0000256" key="1">
    <source>
        <dbReference type="ARBA" id="ARBA00009437"/>
    </source>
</evidence>
<dbReference type="InterPro" id="IPR036388">
    <property type="entry name" value="WH-like_DNA-bd_sf"/>
</dbReference>
<name>A0ABU4IMP3_9VIBR</name>
<dbReference type="SUPFAM" id="SSF46785">
    <property type="entry name" value="Winged helix' DNA-binding domain"/>
    <property type="match status" value="1"/>
</dbReference>
<proteinExistence type="inferred from homology"/>
<evidence type="ECO:0000256" key="2">
    <source>
        <dbReference type="ARBA" id="ARBA00023015"/>
    </source>
</evidence>
<keyword evidence="7" id="KW-1185">Reference proteome</keyword>
<dbReference type="Proteomes" id="UP001272325">
    <property type="component" value="Unassembled WGS sequence"/>
</dbReference>
<reference evidence="6 7" key="1">
    <citation type="submission" date="2023-11" db="EMBL/GenBank/DDBJ databases">
        <title>Plant-associative lifestyle of Vibrio porteresiae and its evolutionary dynamics.</title>
        <authorList>
            <person name="Rameshkumar N."/>
            <person name="Kirti K."/>
        </authorList>
    </citation>
    <scope>NUCLEOTIDE SEQUENCE [LARGE SCALE GENOMIC DNA]</scope>
    <source>
        <strain evidence="6 7">MSSRF60</strain>
    </source>
</reference>
<dbReference type="RefSeq" id="WP_171136857.1">
    <property type="nucleotide sequence ID" value="NZ_AP024894.1"/>
</dbReference>
<dbReference type="PANTHER" id="PTHR30118:SF7">
    <property type="entry name" value="TRANSCRIPTIONAL REGULATOR LYSR FAMILY"/>
    <property type="match status" value="1"/>
</dbReference>
<dbReference type="Gene3D" id="1.10.10.10">
    <property type="entry name" value="Winged helix-like DNA-binding domain superfamily/Winged helix DNA-binding domain"/>
    <property type="match status" value="1"/>
</dbReference>
<sequence>MRFDLDFNLLKTLLVLAEKQNLKKAGLTLGLTESAVSKQLTRLREQLNDELFIRMSGKLEPTSYAHSIIPKIKVALSDLEEAVTPTHFDPSTYADAINIALPDLVMEKFGITLYEMLLQKFPIASVALHSWGDETENKIVRGEINFGVHLLHQDRSSGVYQQKICDDKFVIASAIKHGKYDWDEVKKWPFIKQRTVGWNEQKFQFIEHLQSQGIELNYSHQADTASFALKLMANRKVANVLPSKVLGNEFVQISGTEFIDYNIIWAANVRVTDRKSPLYQHLYSLMSQIFI</sequence>
<dbReference type="PROSITE" id="PS50931">
    <property type="entry name" value="HTH_LYSR"/>
    <property type="match status" value="1"/>
</dbReference>
<accession>A0ABU4IMP3</accession>
<dbReference type="InterPro" id="IPR005119">
    <property type="entry name" value="LysR_subst-bd"/>
</dbReference>
<evidence type="ECO:0000259" key="5">
    <source>
        <dbReference type="PROSITE" id="PS50931"/>
    </source>
</evidence>
<keyword evidence="3" id="KW-0238">DNA-binding</keyword>
<keyword evidence="4" id="KW-0804">Transcription</keyword>
<dbReference type="SUPFAM" id="SSF53850">
    <property type="entry name" value="Periplasmic binding protein-like II"/>
    <property type="match status" value="1"/>
</dbReference>
<evidence type="ECO:0000256" key="3">
    <source>
        <dbReference type="ARBA" id="ARBA00023125"/>
    </source>
</evidence>
<gene>
    <name evidence="6" type="ORF">SBW85_19240</name>
</gene>
<keyword evidence="2" id="KW-0805">Transcription regulation</keyword>
<evidence type="ECO:0000256" key="4">
    <source>
        <dbReference type="ARBA" id="ARBA00023163"/>
    </source>
</evidence>
<dbReference type="Gene3D" id="3.40.190.10">
    <property type="entry name" value="Periplasmic binding protein-like II"/>
    <property type="match status" value="1"/>
</dbReference>
<dbReference type="EMBL" id="JAWRCN010000002">
    <property type="protein sequence ID" value="MDW6019843.1"/>
    <property type="molecule type" value="Genomic_DNA"/>
</dbReference>
<feature type="domain" description="HTH lysR-type" evidence="5">
    <location>
        <begin position="5"/>
        <end position="62"/>
    </location>
</feature>
<dbReference type="InterPro" id="IPR036390">
    <property type="entry name" value="WH_DNA-bd_sf"/>
</dbReference>
<protein>
    <submittedName>
        <fullName evidence="6">LysR family transcriptional regulator</fullName>
    </submittedName>
</protein>
<dbReference type="Pfam" id="PF00126">
    <property type="entry name" value="HTH_1"/>
    <property type="match status" value="1"/>
</dbReference>
<evidence type="ECO:0000313" key="6">
    <source>
        <dbReference type="EMBL" id="MDW6019843.1"/>
    </source>
</evidence>
<organism evidence="6 7">
    <name type="scientific">Vibrio plantisponsor</name>
    <dbReference type="NCBI Taxonomy" id="664643"/>
    <lineage>
        <taxon>Bacteria</taxon>
        <taxon>Pseudomonadati</taxon>
        <taxon>Pseudomonadota</taxon>
        <taxon>Gammaproteobacteria</taxon>
        <taxon>Vibrionales</taxon>
        <taxon>Vibrionaceae</taxon>
        <taxon>Vibrio</taxon>
    </lineage>
</organism>
<dbReference type="Pfam" id="PF03466">
    <property type="entry name" value="LysR_substrate"/>
    <property type="match status" value="1"/>
</dbReference>
<dbReference type="PANTHER" id="PTHR30118">
    <property type="entry name" value="HTH-TYPE TRANSCRIPTIONAL REGULATOR LEUO-RELATED"/>
    <property type="match status" value="1"/>
</dbReference>
<evidence type="ECO:0000313" key="7">
    <source>
        <dbReference type="Proteomes" id="UP001272325"/>
    </source>
</evidence>